<dbReference type="AlphaFoldDB" id="A0A840PQZ6"/>
<keyword evidence="2" id="KW-1185">Reference proteome</keyword>
<organism evidence="1 2">
    <name type="scientific">Thermocatellispora tengchongensis</name>
    <dbReference type="NCBI Taxonomy" id="1073253"/>
    <lineage>
        <taxon>Bacteria</taxon>
        <taxon>Bacillati</taxon>
        <taxon>Actinomycetota</taxon>
        <taxon>Actinomycetes</taxon>
        <taxon>Streptosporangiales</taxon>
        <taxon>Streptosporangiaceae</taxon>
        <taxon>Thermocatellispora</taxon>
    </lineage>
</organism>
<protein>
    <submittedName>
        <fullName evidence="1">Uncharacterized protein</fullName>
    </submittedName>
</protein>
<dbReference type="RefSeq" id="WP_185057315.1">
    <property type="nucleotide sequence ID" value="NZ_BAABIX010000005.1"/>
</dbReference>
<gene>
    <name evidence="1" type="ORF">HNP84_010301</name>
</gene>
<accession>A0A840PQZ6</accession>
<comment type="caution">
    <text evidence="1">The sequence shown here is derived from an EMBL/GenBank/DDBJ whole genome shotgun (WGS) entry which is preliminary data.</text>
</comment>
<dbReference type="Proteomes" id="UP000578449">
    <property type="component" value="Unassembled WGS sequence"/>
</dbReference>
<dbReference type="EMBL" id="JACHGN010000045">
    <property type="protein sequence ID" value="MBB5140533.1"/>
    <property type="molecule type" value="Genomic_DNA"/>
</dbReference>
<sequence length="218" mass="23262">MQVNTNPAALFDAIEDVTAKHPKTFARMGVSRPIGFVVIGLAASGRLDELTAADNESSIADRILTGDELADLPAECIATRGTGKNAVKFSTYALIGMHVAAQVGFGQATLTELGKVPGTSAPTVQKLLAELPTMAEYRKEIEARRKAAAKRAADVAAVRLTWKFAEKFKAPHTADTYDDVMSERGLTWEQVSEIIAALTREADAKTEAEATDEAKANA</sequence>
<evidence type="ECO:0000313" key="2">
    <source>
        <dbReference type="Proteomes" id="UP000578449"/>
    </source>
</evidence>
<proteinExistence type="predicted"/>
<reference evidence="1 2" key="1">
    <citation type="submission" date="2020-08" db="EMBL/GenBank/DDBJ databases">
        <title>Genomic Encyclopedia of Type Strains, Phase IV (KMG-IV): sequencing the most valuable type-strain genomes for metagenomic binning, comparative biology and taxonomic classification.</title>
        <authorList>
            <person name="Goeker M."/>
        </authorList>
    </citation>
    <scope>NUCLEOTIDE SEQUENCE [LARGE SCALE GENOMIC DNA]</scope>
    <source>
        <strain evidence="1 2">DSM 45615</strain>
    </source>
</reference>
<evidence type="ECO:0000313" key="1">
    <source>
        <dbReference type="EMBL" id="MBB5140533.1"/>
    </source>
</evidence>
<name>A0A840PQZ6_9ACTN</name>